<dbReference type="InterPro" id="IPR003033">
    <property type="entry name" value="SCP2_sterol-bd_dom"/>
</dbReference>
<dbReference type="HAMAP" id="MF_02231">
    <property type="entry name" value="UbiT"/>
    <property type="match status" value="1"/>
</dbReference>
<reference evidence="3 4" key="1">
    <citation type="submission" date="2018-03" db="EMBL/GenBank/DDBJ databases">
        <title>The draft genome of Zobellella taiwanensis JCM 13381.</title>
        <authorList>
            <person name="Liu L."/>
            <person name="Li L."/>
            <person name="Wang T."/>
            <person name="Zhang X."/>
            <person name="Liang L."/>
        </authorList>
    </citation>
    <scope>NUCLEOTIDE SEQUENCE [LARGE SCALE GENOMIC DNA]</scope>
    <source>
        <strain evidence="3 4">JCM 13381</strain>
    </source>
</reference>
<dbReference type="InterPro" id="IPR016830">
    <property type="entry name" value="UbiT"/>
</dbReference>
<comment type="caution">
    <text evidence="3">The sequence shown here is derived from an EMBL/GenBank/DDBJ whole genome shotgun (WGS) entry which is preliminary data.</text>
</comment>
<accession>A0A2P7QG78</accession>
<dbReference type="InterPro" id="IPR036527">
    <property type="entry name" value="SCP2_sterol-bd_dom_sf"/>
</dbReference>
<dbReference type="Proteomes" id="UP000242181">
    <property type="component" value="Unassembled WGS sequence"/>
</dbReference>
<dbReference type="Pfam" id="PF02036">
    <property type="entry name" value="SCP2"/>
    <property type="match status" value="1"/>
</dbReference>
<keyword evidence="4" id="KW-1185">Reference proteome</keyword>
<protein>
    <recommendedName>
        <fullName evidence="1">Ubiquinone biosynthesis accessory factor UbiT</fullName>
    </recommendedName>
</protein>
<dbReference type="AlphaFoldDB" id="A0A2P7QG78"/>
<dbReference type="OrthoDB" id="5292463at2"/>
<gene>
    <name evidence="1" type="primary">ubiT</name>
    <name evidence="3" type="ORF">C7I36_16125</name>
</gene>
<dbReference type="EMBL" id="PXYH01000031">
    <property type="protein sequence ID" value="PSJ36978.1"/>
    <property type="molecule type" value="Genomic_DNA"/>
</dbReference>
<evidence type="ECO:0000313" key="3">
    <source>
        <dbReference type="EMBL" id="PSJ36978.1"/>
    </source>
</evidence>
<dbReference type="SUPFAM" id="SSF55718">
    <property type="entry name" value="SCP-like"/>
    <property type="match status" value="1"/>
</dbReference>
<organism evidence="3 4">
    <name type="scientific">Zobellella taiwanensis</name>
    <dbReference type="NCBI Taxonomy" id="347535"/>
    <lineage>
        <taxon>Bacteria</taxon>
        <taxon>Pseudomonadati</taxon>
        <taxon>Pseudomonadota</taxon>
        <taxon>Gammaproteobacteria</taxon>
        <taxon>Aeromonadales</taxon>
        <taxon>Aeromonadaceae</taxon>
        <taxon>Zobellella</taxon>
    </lineage>
</organism>
<dbReference type="RefSeq" id="WP_106454706.1">
    <property type="nucleotide sequence ID" value="NZ_PXYH01000031.1"/>
</dbReference>
<evidence type="ECO:0000256" key="1">
    <source>
        <dbReference type="HAMAP-Rule" id="MF_02231"/>
    </source>
</evidence>
<name>A0A2P7QG78_9GAMM</name>
<comment type="function">
    <text evidence="1">Required for O(2)-independent ubiquinone (coenzyme Q) biosynthesis. Likely functions as an accessory factor.</text>
</comment>
<proteinExistence type="inferred from homology"/>
<comment type="pathway">
    <text evidence="1">Cofactor biosynthesis; ubiquinone biosynthesis.</text>
</comment>
<keyword evidence="1" id="KW-0831">Ubiquinone biosynthesis</keyword>
<dbReference type="GO" id="GO:0006744">
    <property type="term" value="P:ubiquinone biosynthetic process"/>
    <property type="evidence" value="ECO:0007669"/>
    <property type="project" value="UniProtKB-UniRule"/>
</dbReference>
<feature type="domain" description="SCP2" evidence="2">
    <location>
        <begin position="34"/>
        <end position="133"/>
    </location>
</feature>
<dbReference type="Gene3D" id="3.30.1050.10">
    <property type="entry name" value="SCP2 sterol-binding domain"/>
    <property type="match status" value="1"/>
</dbReference>
<evidence type="ECO:0000313" key="4">
    <source>
        <dbReference type="Proteomes" id="UP000242181"/>
    </source>
</evidence>
<dbReference type="UniPathway" id="UPA00232"/>
<sequence length="165" mass="18525">MLSAICHRLSQHGPGCLKQPLSLLPLRVQAPLLEALLRRILAEPLRQGELAFLDGRRLQIWVPDMDYRLTLTLAGEGLRVLPEGEADVVIRAAFNDLVRLSHGDKDPDTLFFQRRLLITGDTELGLECKNLLDRLEPGRQPVWFRRLLGGMAAVLAQADRHPVRG</sequence>
<evidence type="ECO:0000259" key="2">
    <source>
        <dbReference type="Pfam" id="PF02036"/>
    </source>
</evidence>
<comment type="similarity">
    <text evidence="1">Belongs to the UbiT family.</text>
</comment>